<evidence type="ECO:0000256" key="9">
    <source>
        <dbReference type="ARBA" id="ARBA00023273"/>
    </source>
</evidence>
<dbReference type="Pfam" id="PF08776">
    <property type="entry name" value="VASP_tetra"/>
    <property type="match status" value="1"/>
</dbReference>
<dbReference type="OrthoDB" id="31170at2759"/>
<feature type="compositionally biased region" description="Polar residues" evidence="10">
    <location>
        <begin position="441"/>
        <end position="457"/>
    </location>
</feature>
<feature type="non-terminal residue" evidence="12">
    <location>
        <position position="515"/>
    </location>
</feature>
<dbReference type="PANTHER" id="PTHR11202">
    <property type="entry name" value="SPROUTY-RELATED, EVH1 DOMAIN-CONTAINING PROTEIN FAMILY MEMBER"/>
    <property type="match status" value="1"/>
</dbReference>
<dbReference type="GO" id="GO:0003779">
    <property type="term" value="F:actin binding"/>
    <property type="evidence" value="ECO:0007669"/>
    <property type="project" value="UniProtKB-KW"/>
</dbReference>
<reference evidence="12" key="1">
    <citation type="submission" date="2022-01" db="EMBL/GenBank/DDBJ databases">
        <authorList>
            <person name="King R."/>
        </authorList>
    </citation>
    <scope>NUCLEOTIDE SEQUENCE</scope>
</reference>
<dbReference type="Gene3D" id="1.20.5.1160">
    <property type="entry name" value="Vasodilator-stimulated phosphoprotein"/>
    <property type="match status" value="1"/>
</dbReference>
<evidence type="ECO:0000256" key="7">
    <source>
        <dbReference type="ARBA" id="ARBA00023203"/>
    </source>
</evidence>
<feature type="compositionally biased region" description="Basic and acidic residues" evidence="10">
    <location>
        <begin position="420"/>
        <end position="438"/>
    </location>
</feature>
<evidence type="ECO:0000259" key="11">
    <source>
        <dbReference type="PROSITE" id="PS50229"/>
    </source>
</evidence>
<feature type="compositionally biased region" description="Low complexity" evidence="10">
    <location>
        <begin position="186"/>
        <end position="210"/>
    </location>
</feature>
<keyword evidence="6" id="KW-0729">SH3-binding</keyword>
<feature type="compositionally biased region" description="Pro residues" evidence="10">
    <location>
        <begin position="308"/>
        <end position="342"/>
    </location>
</feature>
<proteinExistence type="inferred from homology"/>
<evidence type="ECO:0000256" key="4">
    <source>
        <dbReference type="ARBA" id="ARBA00022490"/>
    </source>
</evidence>
<dbReference type="Proteomes" id="UP001153737">
    <property type="component" value="Chromosome 13"/>
</dbReference>
<feature type="compositionally biased region" description="Low complexity" evidence="10">
    <location>
        <begin position="379"/>
        <end position="395"/>
    </location>
</feature>
<comment type="similarity">
    <text evidence="3">Belongs to the Ena/VASP family.</text>
</comment>
<evidence type="ECO:0000256" key="10">
    <source>
        <dbReference type="SAM" id="MobiDB-lite"/>
    </source>
</evidence>
<dbReference type="GO" id="GO:0030054">
    <property type="term" value="C:cell junction"/>
    <property type="evidence" value="ECO:0007669"/>
    <property type="project" value="UniProtKB-ARBA"/>
</dbReference>
<evidence type="ECO:0000256" key="2">
    <source>
        <dbReference type="ARBA" id="ARBA00004510"/>
    </source>
</evidence>
<dbReference type="SUPFAM" id="SSF118370">
    <property type="entry name" value="Vasodilator-stimulated phosphoprotein, VASP, tetramerisation domain"/>
    <property type="match status" value="1"/>
</dbReference>
<dbReference type="InterPro" id="IPR011993">
    <property type="entry name" value="PH-like_dom_sf"/>
</dbReference>
<dbReference type="SUPFAM" id="SSF50729">
    <property type="entry name" value="PH domain-like"/>
    <property type="match status" value="1"/>
</dbReference>
<gene>
    <name evidence="12" type="ORF">PHAECO_LOCUS3814</name>
</gene>
<accession>A0A9N9X1Q0</accession>
<evidence type="ECO:0000313" key="12">
    <source>
        <dbReference type="EMBL" id="CAG9816220.1"/>
    </source>
</evidence>
<dbReference type="AlphaFoldDB" id="A0A9N9X1Q0"/>
<organism evidence="12 13">
    <name type="scientific">Phaedon cochleariae</name>
    <name type="common">Mustard beetle</name>
    <dbReference type="NCBI Taxonomy" id="80249"/>
    <lineage>
        <taxon>Eukaryota</taxon>
        <taxon>Metazoa</taxon>
        <taxon>Ecdysozoa</taxon>
        <taxon>Arthropoda</taxon>
        <taxon>Hexapoda</taxon>
        <taxon>Insecta</taxon>
        <taxon>Pterygota</taxon>
        <taxon>Neoptera</taxon>
        <taxon>Endopterygota</taxon>
        <taxon>Coleoptera</taxon>
        <taxon>Polyphaga</taxon>
        <taxon>Cucujiformia</taxon>
        <taxon>Chrysomeloidea</taxon>
        <taxon>Chrysomelidae</taxon>
        <taxon>Chrysomelinae</taxon>
        <taxon>Chrysomelini</taxon>
        <taxon>Phaedon</taxon>
    </lineage>
</organism>
<dbReference type="SMART" id="SM00461">
    <property type="entry name" value="WH1"/>
    <property type="match status" value="1"/>
</dbReference>
<feature type="region of interest" description="Disordered" evidence="10">
    <location>
        <begin position="24"/>
        <end position="46"/>
    </location>
</feature>
<keyword evidence="8" id="KW-0206">Cytoskeleton</keyword>
<protein>
    <recommendedName>
        <fullName evidence="11">WH1 domain-containing protein</fullName>
    </recommendedName>
</protein>
<dbReference type="Pfam" id="PF00568">
    <property type="entry name" value="WH1"/>
    <property type="match status" value="1"/>
</dbReference>
<dbReference type="PROSITE" id="PS50229">
    <property type="entry name" value="WH1"/>
    <property type="match status" value="1"/>
</dbReference>
<feature type="region of interest" description="Disordered" evidence="10">
    <location>
        <begin position="174"/>
        <end position="229"/>
    </location>
</feature>
<dbReference type="FunFam" id="2.30.29.30:FF:000047">
    <property type="entry name" value="vasodilator-stimulated phosphoprotein isoform X2"/>
    <property type="match status" value="1"/>
</dbReference>
<comment type="subcellular location">
    <subcellularLocation>
        <location evidence="2">Cell projection</location>
        <location evidence="2">Lamellipodium</location>
    </subcellularLocation>
    <subcellularLocation>
        <location evidence="1">Cytoplasm</location>
        <location evidence="1">Cytoskeleton</location>
    </subcellularLocation>
</comment>
<feature type="compositionally biased region" description="Pro residues" evidence="10">
    <location>
        <begin position="211"/>
        <end position="220"/>
    </location>
</feature>
<evidence type="ECO:0000313" key="13">
    <source>
        <dbReference type="Proteomes" id="UP001153737"/>
    </source>
</evidence>
<sequence>MDAEAEDWYKVLEQEFEVVLRKEELSKSPTGARDASMGDSRDSGVVSEPTKEWQEYWSCEQSIASARASVMIYDDVNKKWVPSGTSSGLSKVHIYQHTVHQTFRVVGRKLQDHEVVINCAILKGLKYNQATSTFHQWRDNKQVYGLNFSSKEDADCFARAMFHSLEVLSNVVRQPAPPQYAPPPQQMQQQVPPQQQQPPAQTQMQTQLQQPQPPQPPLPPQMQQQQYEEDMGYRTMTREEAAILQERRISSNLMSPQPQTTSPMTPQQGSAPPVPPPMMVGGASPVTPPLSHALQNNQAGHQRTTCAPPAPPPPPGPPASGPPAPGLPPAVAAPPPPPPPPMNMQRSQSSDGGEANSLAAQLQNARLKRNSKNTPPPTENSGSSTSSGGSSNYGTIGRGGGGSMASMMDEMAKTLARRRAAVEKKVPDKEEEDKKAAIWEKTNTLPSNTSKFNSESPKSVRKRFGSASEETILKVNGLSDASSLSLGPTEMDSLKNEIVKEVKKEIAKMKQDIID</sequence>
<dbReference type="InterPro" id="IPR014885">
    <property type="entry name" value="VASP_tetra"/>
</dbReference>
<dbReference type="EMBL" id="OU896719">
    <property type="protein sequence ID" value="CAG9816220.1"/>
    <property type="molecule type" value="Genomic_DNA"/>
</dbReference>
<feature type="compositionally biased region" description="Polar residues" evidence="10">
    <location>
        <begin position="293"/>
        <end position="305"/>
    </location>
</feature>
<dbReference type="CDD" id="cd01207">
    <property type="entry name" value="EVH1_Ena_VASP-like"/>
    <property type="match status" value="1"/>
</dbReference>
<evidence type="ECO:0000256" key="6">
    <source>
        <dbReference type="ARBA" id="ARBA00023036"/>
    </source>
</evidence>
<evidence type="ECO:0000256" key="8">
    <source>
        <dbReference type="ARBA" id="ARBA00023212"/>
    </source>
</evidence>
<dbReference type="InterPro" id="IPR000697">
    <property type="entry name" value="WH1/EVH1_dom"/>
</dbReference>
<keyword evidence="4" id="KW-0963">Cytoplasm</keyword>
<keyword evidence="7" id="KW-0009">Actin-binding</keyword>
<evidence type="ECO:0000256" key="5">
    <source>
        <dbReference type="ARBA" id="ARBA00022553"/>
    </source>
</evidence>
<keyword evidence="9" id="KW-0966">Cell projection</keyword>
<feature type="compositionally biased region" description="Pro residues" evidence="10">
    <location>
        <begin position="175"/>
        <end position="185"/>
    </location>
</feature>
<feature type="compositionally biased region" description="Low complexity" evidence="10">
    <location>
        <begin position="254"/>
        <end position="271"/>
    </location>
</feature>
<keyword evidence="5" id="KW-0597">Phosphoprotein</keyword>
<name>A0A9N9X1Q0_PHACE</name>
<dbReference type="Gene3D" id="2.30.29.30">
    <property type="entry name" value="Pleckstrin-homology domain (PH domain)/Phosphotyrosine-binding domain (PTB)"/>
    <property type="match status" value="1"/>
</dbReference>
<dbReference type="GO" id="GO:0005829">
    <property type="term" value="C:cytosol"/>
    <property type="evidence" value="ECO:0007669"/>
    <property type="project" value="UniProtKB-ARBA"/>
</dbReference>
<feature type="domain" description="WH1" evidence="11">
    <location>
        <begin position="55"/>
        <end position="168"/>
    </location>
</feature>
<keyword evidence="13" id="KW-1185">Reference proteome</keyword>
<evidence type="ECO:0000256" key="1">
    <source>
        <dbReference type="ARBA" id="ARBA00004245"/>
    </source>
</evidence>
<dbReference type="GO" id="GO:0017124">
    <property type="term" value="F:SH3 domain binding"/>
    <property type="evidence" value="ECO:0007669"/>
    <property type="project" value="UniProtKB-KW"/>
</dbReference>
<dbReference type="InterPro" id="IPR038023">
    <property type="entry name" value="VASP_sf"/>
</dbReference>
<dbReference type="GO" id="GO:0005856">
    <property type="term" value="C:cytoskeleton"/>
    <property type="evidence" value="ECO:0007669"/>
    <property type="project" value="UniProtKB-SubCell"/>
</dbReference>
<evidence type="ECO:0000256" key="3">
    <source>
        <dbReference type="ARBA" id="ARBA00009785"/>
    </source>
</evidence>
<dbReference type="GO" id="GO:0030027">
    <property type="term" value="C:lamellipodium"/>
    <property type="evidence" value="ECO:0007669"/>
    <property type="project" value="UniProtKB-SubCell"/>
</dbReference>
<reference evidence="12" key="2">
    <citation type="submission" date="2022-10" db="EMBL/GenBank/DDBJ databases">
        <authorList>
            <consortium name="ENA_rothamsted_submissions"/>
            <consortium name="culmorum"/>
            <person name="King R."/>
        </authorList>
    </citation>
    <scope>NUCLEOTIDE SEQUENCE</scope>
</reference>
<feature type="region of interest" description="Disordered" evidence="10">
    <location>
        <begin position="250"/>
        <end position="467"/>
    </location>
</feature>
<dbReference type="PANTHER" id="PTHR11202:SF22">
    <property type="entry name" value="PROTEIN ENABLED"/>
    <property type="match status" value="1"/>
</dbReference>